<dbReference type="GeneID" id="66107637"/>
<accession>A0A9P7W1F6</accession>
<reference evidence="3" key="1">
    <citation type="submission" date="2020-11" db="EMBL/GenBank/DDBJ databases">
        <title>Adaptations for nitrogen fixation in a non-lichenized fungal sporocarp promotes dispersal by wood-feeding termites.</title>
        <authorList>
            <consortium name="DOE Joint Genome Institute"/>
            <person name="Koch R.A."/>
            <person name="Yoon G."/>
            <person name="Arayal U."/>
            <person name="Lail K."/>
            <person name="Amirebrahimi M."/>
            <person name="Labutti K."/>
            <person name="Lipzen A."/>
            <person name="Riley R."/>
            <person name="Barry K."/>
            <person name="Henrissat B."/>
            <person name="Grigoriev I.V."/>
            <person name="Herr J.R."/>
            <person name="Aime M.C."/>
        </authorList>
    </citation>
    <scope>NUCLEOTIDE SEQUENCE</scope>
    <source>
        <strain evidence="3">MCA 3950</strain>
    </source>
</reference>
<dbReference type="EMBL" id="MU250526">
    <property type="protein sequence ID" value="KAG7450458.1"/>
    <property type="molecule type" value="Genomic_DNA"/>
</dbReference>
<dbReference type="RefSeq" id="XP_043043958.1">
    <property type="nucleotide sequence ID" value="XM_043185340.1"/>
</dbReference>
<gene>
    <name evidence="3" type="ORF">BT62DRAFT_927748</name>
</gene>
<evidence type="ECO:0000313" key="4">
    <source>
        <dbReference type="Proteomes" id="UP000812287"/>
    </source>
</evidence>
<organism evidence="3 4">
    <name type="scientific">Guyanagaster necrorhizus</name>
    <dbReference type="NCBI Taxonomy" id="856835"/>
    <lineage>
        <taxon>Eukaryota</taxon>
        <taxon>Fungi</taxon>
        <taxon>Dikarya</taxon>
        <taxon>Basidiomycota</taxon>
        <taxon>Agaricomycotina</taxon>
        <taxon>Agaricomycetes</taxon>
        <taxon>Agaricomycetidae</taxon>
        <taxon>Agaricales</taxon>
        <taxon>Marasmiineae</taxon>
        <taxon>Physalacriaceae</taxon>
        <taxon>Guyanagaster</taxon>
    </lineage>
</organism>
<protein>
    <recommendedName>
        <fullName evidence="5">Secreted protein</fullName>
    </recommendedName>
</protein>
<comment type="caution">
    <text evidence="3">The sequence shown here is derived from an EMBL/GenBank/DDBJ whole genome shotgun (WGS) entry which is preliminary data.</text>
</comment>
<evidence type="ECO:0008006" key="5">
    <source>
        <dbReference type="Google" id="ProtNLM"/>
    </source>
</evidence>
<dbReference type="AlphaFoldDB" id="A0A9P7W1F6"/>
<keyword evidence="2" id="KW-0732">Signal</keyword>
<keyword evidence="4" id="KW-1185">Reference proteome</keyword>
<proteinExistence type="predicted"/>
<feature type="region of interest" description="Disordered" evidence="1">
    <location>
        <begin position="60"/>
        <end position="86"/>
    </location>
</feature>
<evidence type="ECO:0000256" key="1">
    <source>
        <dbReference type="SAM" id="MobiDB-lite"/>
    </source>
</evidence>
<dbReference type="Proteomes" id="UP000812287">
    <property type="component" value="Unassembled WGS sequence"/>
</dbReference>
<feature type="signal peptide" evidence="2">
    <location>
        <begin position="1"/>
        <end position="17"/>
    </location>
</feature>
<sequence>MAVAFVLVLFVLWVAFAQWPKWKLRQCCRRSAVQKIEAVDLTEAAQNVARPANAAFVDEKKTKHDVDAEQGHRRNRPSVHAVIINR</sequence>
<feature type="chain" id="PRO_5040196770" description="Secreted protein" evidence="2">
    <location>
        <begin position="18"/>
        <end position="86"/>
    </location>
</feature>
<evidence type="ECO:0000313" key="3">
    <source>
        <dbReference type="EMBL" id="KAG7450458.1"/>
    </source>
</evidence>
<name>A0A9P7W1F6_9AGAR</name>
<feature type="compositionally biased region" description="Basic and acidic residues" evidence="1">
    <location>
        <begin position="60"/>
        <end position="72"/>
    </location>
</feature>
<evidence type="ECO:0000256" key="2">
    <source>
        <dbReference type="SAM" id="SignalP"/>
    </source>
</evidence>